<reference evidence="3" key="2">
    <citation type="journal article" date="2018" name="Plant J.">
        <title>The Sorghum bicolor reference genome: improved assembly, gene annotations, a transcriptome atlas, and signatures of genome organization.</title>
        <authorList>
            <person name="McCormick R.F."/>
            <person name="Truong S.K."/>
            <person name="Sreedasyam A."/>
            <person name="Jenkins J."/>
            <person name="Shu S."/>
            <person name="Sims D."/>
            <person name="Kennedy M."/>
            <person name="Amirebrahimi M."/>
            <person name="Weers B.D."/>
            <person name="McKinley B."/>
            <person name="Mattison A."/>
            <person name="Morishige D.T."/>
            <person name="Grimwood J."/>
            <person name="Schmutz J."/>
            <person name="Mullet J.E."/>
        </authorList>
    </citation>
    <scope>NUCLEOTIDE SEQUENCE [LARGE SCALE GENOMIC DNA]</scope>
    <source>
        <strain evidence="3">cv. BTx623</strain>
    </source>
</reference>
<evidence type="ECO:0000313" key="3">
    <source>
        <dbReference type="Proteomes" id="UP000000768"/>
    </source>
</evidence>
<dbReference type="EMBL" id="CM000760">
    <property type="protein sequence ID" value="OQU90975.1"/>
    <property type="molecule type" value="Genomic_DNA"/>
</dbReference>
<reference evidence="2 3" key="1">
    <citation type="journal article" date="2009" name="Nature">
        <title>The Sorghum bicolor genome and the diversification of grasses.</title>
        <authorList>
            <person name="Paterson A.H."/>
            <person name="Bowers J.E."/>
            <person name="Bruggmann R."/>
            <person name="Dubchak I."/>
            <person name="Grimwood J."/>
            <person name="Gundlach H."/>
            <person name="Haberer G."/>
            <person name="Hellsten U."/>
            <person name="Mitros T."/>
            <person name="Poliakov A."/>
            <person name="Schmutz J."/>
            <person name="Spannagl M."/>
            <person name="Tang H."/>
            <person name="Wang X."/>
            <person name="Wicker T."/>
            <person name="Bharti A.K."/>
            <person name="Chapman J."/>
            <person name="Feltus F.A."/>
            <person name="Gowik U."/>
            <person name="Grigoriev I.V."/>
            <person name="Lyons E."/>
            <person name="Maher C.A."/>
            <person name="Martis M."/>
            <person name="Narechania A."/>
            <person name="Otillar R.P."/>
            <person name="Penning B.W."/>
            <person name="Salamov A.A."/>
            <person name="Wang Y."/>
            <person name="Zhang L."/>
            <person name="Carpita N.C."/>
            <person name="Freeling M."/>
            <person name="Gingle A.R."/>
            <person name="Hash C.T."/>
            <person name="Keller B."/>
            <person name="Klein P."/>
            <person name="Kresovich S."/>
            <person name="McCann M.C."/>
            <person name="Ming R."/>
            <person name="Peterson D.G."/>
            <person name="Mehboob-ur-Rahman"/>
            <person name="Ware D."/>
            <person name="Westhoff P."/>
            <person name="Mayer K.F."/>
            <person name="Messing J."/>
            <person name="Rokhsar D.S."/>
        </authorList>
    </citation>
    <scope>NUCLEOTIDE SEQUENCE [LARGE SCALE GENOMIC DNA]</scope>
    <source>
        <strain evidence="3">cv. BTx623</strain>
    </source>
</reference>
<organism evidence="2 3">
    <name type="scientific">Sorghum bicolor</name>
    <name type="common">Sorghum</name>
    <name type="synonym">Sorghum vulgare</name>
    <dbReference type="NCBI Taxonomy" id="4558"/>
    <lineage>
        <taxon>Eukaryota</taxon>
        <taxon>Viridiplantae</taxon>
        <taxon>Streptophyta</taxon>
        <taxon>Embryophyta</taxon>
        <taxon>Tracheophyta</taxon>
        <taxon>Spermatophyta</taxon>
        <taxon>Magnoliopsida</taxon>
        <taxon>Liliopsida</taxon>
        <taxon>Poales</taxon>
        <taxon>Poaceae</taxon>
        <taxon>PACMAD clade</taxon>
        <taxon>Panicoideae</taxon>
        <taxon>Andropogonodae</taxon>
        <taxon>Andropogoneae</taxon>
        <taxon>Sorghinae</taxon>
        <taxon>Sorghum</taxon>
    </lineage>
</organism>
<evidence type="ECO:0000313" key="2">
    <source>
        <dbReference type="EMBL" id="OQU90975.1"/>
    </source>
</evidence>
<protein>
    <submittedName>
        <fullName evidence="2">Uncharacterized protein</fullName>
    </submittedName>
</protein>
<keyword evidence="3" id="KW-1185">Reference proteome</keyword>
<gene>
    <name evidence="2" type="ORF">SORBI_3001G087201</name>
</gene>
<name>A0A1Z5S5E5_SORBI</name>
<dbReference type="InParanoid" id="A0A1Z5S5E5"/>
<proteinExistence type="predicted"/>
<dbReference type="AlphaFoldDB" id="A0A1Z5S5E5"/>
<dbReference type="Gramene" id="OQU90975">
    <property type="protein sequence ID" value="OQU90975"/>
    <property type="gene ID" value="SORBI_3001G087201"/>
</dbReference>
<dbReference type="Proteomes" id="UP000000768">
    <property type="component" value="Chromosome 1"/>
</dbReference>
<feature type="region of interest" description="Disordered" evidence="1">
    <location>
        <begin position="128"/>
        <end position="148"/>
    </location>
</feature>
<dbReference type="STRING" id="4558.A0A1Z5S5E5"/>
<sequence>MDSGDAIRVSVLNLGVSFGPPKTVAEGVRFKQESLTNLEIVKSSENLKNMNWIFIFEPALGGNAKTPVICTAASEEVFIVKEEEDQLAAIVVKQEEDQLVSVVMKQEDQLAAVVVKQEEDHPARLLGKSVMKPNEAAEQSKKQRGQRLCKPNKKIFGPEWVTK</sequence>
<accession>A0A1Z5S5E5</accession>
<evidence type="ECO:0000256" key="1">
    <source>
        <dbReference type="SAM" id="MobiDB-lite"/>
    </source>
</evidence>